<accession>A0A9N9BX70</accession>
<dbReference type="AlphaFoldDB" id="A0A9N9BX70"/>
<keyword evidence="2" id="KW-1185">Reference proteome</keyword>
<evidence type="ECO:0000313" key="1">
    <source>
        <dbReference type="EMBL" id="CAG8582943.1"/>
    </source>
</evidence>
<evidence type="ECO:0000313" key="2">
    <source>
        <dbReference type="Proteomes" id="UP000789759"/>
    </source>
</evidence>
<comment type="caution">
    <text evidence="1">The sequence shown here is derived from an EMBL/GenBank/DDBJ whole genome shotgun (WGS) entry which is preliminary data.</text>
</comment>
<sequence>MKKFHSMKSEGIESNNTYAERKPTLVSPKSTFLNTTVSIYTDWMELFKNIVKNLAITSVKDDELSSDLQQRMKRYAKEGLMMFQQNFYEFISTRQNQLLPTIRLRKVSISSKKVITEKIKEVFDNIGTIMAIKLLLYEGTPIQSD</sequence>
<reference evidence="1" key="1">
    <citation type="submission" date="2021-06" db="EMBL/GenBank/DDBJ databases">
        <authorList>
            <person name="Kallberg Y."/>
            <person name="Tangrot J."/>
            <person name="Rosling A."/>
        </authorList>
    </citation>
    <scope>NUCLEOTIDE SEQUENCE</scope>
    <source>
        <strain evidence="1">FL966</strain>
    </source>
</reference>
<organism evidence="1 2">
    <name type="scientific">Cetraspora pellucida</name>
    <dbReference type="NCBI Taxonomy" id="1433469"/>
    <lineage>
        <taxon>Eukaryota</taxon>
        <taxon>Fungi</taxon>
        <taxon>Fungi incertae sedis</taxon>
        <taxon>Mucoromycota</taxon>
        <taxon>Glomeromycotina</taxon>
        <taxon>Glomeromycetes</taxon>
        <taxon>Diversisporales</taxon>
        <taxon>Gigasporaceae</taxon>
        <taxon>Cetraspora</taxon>
    </lineage>
</organism>
<protein>
    <submittedName>
        <fullName evidence="1">15673_t:CDS:1</fullName>
    </submittedName>
</protein>
<dbReference type="Proteomes" id="UP000789759">
    <property type="component" value="Unassembled WGS sequence"/>
</dbReference>
<proteinExistence type="predicted"/>
<dbReference type="EMBL" id="CAJVQA010003773">
    <property type="protein sequence ID" value="CAG8582943.1"/>
    <property type="molecule type" value="Genomic_DNA"/>
</dbReference>
<name>A0A9N9BX70_9GLOM</name>
<gene>
    <name evidence="1" type="ORF">CPELLU_LOCUS6177</name>
</gene>